<dbReference type="GO" id="GO:0000981">
    <property type="term" value="F:DNA-binding transcription factor activity, RNA polymerase II-specific"/>
    <property type="evidence" value="ECO:0007669"/>
    <property type="project" value="InterPro"/>
</dbReference>
<comment type="caution">
    <text evidence="10">The sequence shown here is derived from an EMBL/GenBank/DDBJ whole genome shotgun (WGS) entry which is preliminary data.</text>
</comment>
<feature type="region of interest" description="Disordered" evidence="8">
    <location>
        <begin position="53"/>
        <end position="100"/>
    </location>
</feature>
<dbReference type="PROSITE" id="PS00028">
    <property type="entry name" value="ZINC_FINGER_C2H2_1"/>
    <property type="match status" value="2"/>
</dbReference>
<gene>
    <name evidence="10" type="ORF">B0J15DRAFT_560168</name>
</gene>
<dbReference type="CDD" id="cd12148">
    <property type="entry name" value="fungal_TF_MHR"/>
    <property type="match status" value="1"/>
</dbReference>
<evidence type="ECO:0000256" key="8">
    <source>
        <dbReference type="SAM" id="MobiDB-lite"/>
    </source>
</evidence>
<dbReference type="PROSITE" id="PS50157">
    <property type="entry name" value="ZINC_FINGER_C2H2_2"/>
    <property type="match status" value="2"/>
</dbReference>
<dbReference type="OrthoDB" id="654211at2759"/>
<keyword evidence="6" id="KW-0539">Nucleus</keyword>
<evidence type="ECO:0000256" key="7">
    <source>
        <dbReference type="PROSITE-ProRule" id="PRU00042"/>
    </source>
</evidence>
<evidence type="ECO:0000256" key="4">
    <source>
        <dbReference type="ARBA" id="ARBA00022771"/>
    </source>
</evidence>
<organism evidence="10 11">
    <name type="scientific">Fusarium solani</name>
    <name type="common">Filamentous fungus</name>
    <dbReference type="NCBI Taxonomy" id="169388"/>
    <lineage>
        <taxon>Eukaryota</taxon>
        <taxon>Fungi</taxon>
        <taxon>Dikarya</taxon>
        <taxon>Ascomycota</taxon>
        <taxon>Pezizomycotina</taxon>
        <taxon>Sordariomycetes</taxon>
        <taxon>Hypocreomycetidae</taxon>
        <taxon>Hypocreales</taxon>
        <taxon>Nectriaceae</taxon>
        <taxon>Fusarium</taxon>
        <taxon>Fusarium solani species complex</taxon>
    </lineage>
</organism>
<feature type="domain" description="C2H2-type" evidence="9">
    <location>
        <begin position="8"/>
        <end position="35"/>
    </location>
</feature>
<dbReference type="GO" id="GO:0000785">
    <property type="term" value="C:chromatin"/>
    <property type="evidence" value="ECO:0007669"/>
    <property type="project" value="TreeGrafter"/>
</dbReference>
<dbReference type="InterPro" id="IPR007219">
    <property type="entry name" value="XnlR_reg_dom"/>
</dbReference>
<evidence type="ECO:0000256" key="5">
    <source>
        <dbReference type="ARBA" id="ARBA00022833"/>
    </source>
</evidence>
<dbReference type="SMART" id="SM00355">
    <property type="entry name" value="ZnF_C2H2"/>
    <property type="match status" value="2"/>
</dbReference>
<dbReference type="Proteomes" id="UP000736672">
    <property type="component" value="Unassembled WGS sequence"/>
</dbReference>
<reference evidence="10" key="1">
    <citation type="journal article" date="2021" name="Nat. Commun.">
        <title>Genetic determinants of endophytism in the Arabidopsis root mycobiome.</title>
        <authorList>
            <person name="Mesny F."/>
            <person name="Miyauchi S."/>
            <person name="Thiergart T."/>
            <person name="Pickel B."/>
            <person name="Atanasova L."/>
            <person name="Karlsson M."/>
            <person name="Huettel B."/>
            <person name="Barry K.W."/>
            <person name="Haridas S."/>
            <person name="Chen C."/>
            <person name="Bauer D."/>
            <person name="Andreopoulos W."/>
            <person name="Pangilinan J."/>
            <person name="LaButti K."/>
            <person name="Riley R."/>
            <person name="Lipzen A."/>
            <person name="Clum A."/>
            <person name="Drula E."/>
            <person name="Henrissat B."/>
            <person name="Kohler A."/>
            <person name="Grigoriev I.V."/>
            <person name="Martin F.M."/>
            <person name="Hacquard S."/>
        </authorList>
    </citation>
    <scope>NUCLEOTIDE SEQUENCE</scope>
    <source>
        <strain evidence="10">FSSC 5 MPI-SDFR-AT-0091</strain>
    </source>
</reference>
<evidence type="ECO:0000313" key="11">
    <source>
        <dbReference type="Proteomes" id="UP000736672"/>
    </source>
</evidence>
<evidence type="ECO:0000256" key="3">
    <source>
        <dbReference type="ARBA" id="ARBA00022737"/>
    </source>
</evidence>
<evidence type="ECO:0000256" key="1">
    <source>
        <dbReference type="ARBA" id="ARBA00004123"/>
    </source>
</evidence>
<sequence>MTTVAPVHRCSHCSREFGRAEHLVRHERTHTKEKPYGCDLCTQAFSRRDLLRRHEWKAHQRGRPPKGNERATRRAGDGMQRQDMASPEDESPSSHSQIQPTINLPDQQWLSHHPQDSSSSLFGTNVSIQDSFMPDEVQWLQTLDELGPNALDHFNFAASPSRDWGPGVQFGPGVGTVQLSRQSLFSLPPSPELQPLDDASPGNSLAGAELAITEACWLHLQQEAQILKPGYVLVGRDVLCSYIDRYFDSFNRHQPLFHQPTWTPSEAPAFLIFGVCANGALYSLEGSTARDLFEFATALMPASGGGLPKLQGMMVLTAFAAWGGEPDDLDKALQYYGPMTILLRREWARMQGIGLSADPSWREWLQLETLKRVTGCIFTLMTLLNVAYDVPSPFLYEKEHELPSKEDKWDYKAEEEWIQACQRSTDCTESQTMGSIIDQLADESSPVPPNIGTFACHLVISFLLQKIILSHRAQIPNGTEELSTRDEFAKLLSRWQQIFKHISSLGSPPDDPREPMLFNSTAISRIAYIRLASDFSHVRRSFGVCSEEQVVKLIRSTRPPSRGSATTRAALQACLALRTPTQLGFQVVARTSFWFWSVQHSLSYFECALFLSKWAQSVSCIQDLSLDEQKVLRLLKQLTGASGEHARGEVSRPLSALVLMRWAELLDTGTTTVWGIMPRMARILTLYADTMT</sequence>
<dbReference type="GO" id="GO:0006351">
    <property type="term" value="P:DNA-templated transcription"/>
    <property type="evidence" value="ECO:0007669"/>
    <property type="project" value="InterPro"/>
</dbReference>
<dbReference type="SUPFAM" id="SSF57667">
    <property type="entry name" value="beta-beta-alpha zinc fingers"/>
    <property type="match status" value="1"/>
</dbReference>
<dbReference type="EMBL" id="JAGTJS010000011">
    <property type="protein sequence ID" value="KAH7253116.1"/>
    <property type="molecule type" value="Genomic_DNA"/>
</dbReference>
<feature type="domain" description="C2H2-type" evidence="9">
    <location>
        <begin position="36"/>
        <end position="64"/>
    </location>
</feature>
<dbReference type="GO" id="GO:0005634">
    <property type="term" value="C:nucleus"/>
    <property type="evidence" value="ECO:0007669"/>
    <property type="project" value="UniProtKB-SubCell"/>
</dbReference>
<dbReference type="PANTHER" id="PTHR40626:SF10">
    <property type="entry name" value="C2H2-TYPE DOMAIN-CONTAINING PROTEIN"/>
    <property type="match status" value="1"/>
</dbReference>
<dbReference type="InterPro" id="IPR036236">
    <property type="entry name" value="Znf_C2H2_sf"/>
</dbReference>
<dbReference type="FunFam" id="3.30.160.60:FF:002343">
    <property type="entry name" value="Zinc finger protein 33A"/>
    <property type="match status" value="1"/>
</dbReference>
<evidence type="ECO:0000313" key="10">
    <source>
        <dbReference type="EMBL" id="KAH7253116.1"/>
    </source>
</evidence>
<keyword evidence="11" id="KW-1185">Reference proteome</keyword>
<dbReference type="PANTHER" id="PTHR40626">
    <property type="entry name" value="MIP31509P"/>
    <property type="match status" value="1"/>
</dbReference>
<accession>A0A9P9H9C9</accession>
<dbReference type="InterPro" id="IPR051059">
    <property type="entry name" value="VerF-like"/>
</dbReference>
<keyword evidence="5" id="KW-0862">Zinc</keyword>
<evidence type="ECO:0000256" key="6">
    <source>
        <dbReference type="ARBA" id="ARBA00023242"/>
    </source>
</evidence>
<proteinExistence type="predicted"/>
<dbReference type="Pfam" id="PF04082">
    <property type="entry name" value="Fungal_trans"/>
    <property type="match status" value="1"/>
</dbReference>
<keyword evidence="4 7" id="KW-0863">Zinc-finger</keyword>
<comment type="subcellular location">
    <subcellularLocation>
        <location evidence="1">Nucleus</location>
    </subcellularLocation>
</comment>
<keyword evidence="3" id="KW-0677">Repeat</keyword>
<keyword evidence="2" id="KW-0479">Metal-binding</keyword>
<feature type="compositionally biased region" description="Basic and acidic residues" evidence="8">
    <location>
        <begin position="66"/>
        <end position="76"/>
    </location>
</feature>
<dbReference type="GO" id="GO:0008270">
    <property type="term" value="F:zinc ion binding"/>
    <property type="evidence" value="ECO:0007669"/>
    <property type="project" value="UniProtKB-KW"/>
</dbReference>
<dbReference type="GO" id="GO:0000978">
    <property type="term" value="F:RNA polymerase II cis-regulatory region sequence-specific DNA binding"/>
    <property type="evidence" value="ECO:0007669"/>
    <property type="project" value="InterPro"/>
</dbReference>
<dbReference type="Gene3D" id="3.30.160.60">
    <property type="entry name" value="Classic Zinc Finger"/>
    <property type="match status" value="2"/>
</dbReference>
<dbReference type="AlphaFoldDB" id="A0A9P9H9C9"/>
<name>A0A9P9H9C9_FUSSL</name>
<evidence type="ECO:0000259" key="9">
    <source>
        <dbReference type="PROSITE" id="PS50157"/>
    </source>
</evidence>
<feature type="compositionally biased region" description="Basic residues" evidence="8">
    <location>
        <begin position="54"/>
        <end position="64"/>
    </location>
</feature>
<protein>
    <recommendedName>
        <fullName evidence="9">C2H2-type domain-containing protein</fullName>
    </recommendedName>
</protein>
<dbReference type="InterPro" id="IPR013087">
    <property type="entry name" value="Znf_C2H2_type"/>
</dbReference>
<evidence type="ECO:0000256" key="2">
    <source>
        <dbReference type="ARBA" id="ARBA00022723"/>
    </source>
</evidence>